<dbReference type="EMBL" id="JAWDJW010008306">
    <property type="protein sequence ID" value="KAK3060763.1"/>
    <property type="molecule type" value="Genomic_DNA"/>
</dbReference>
<evidence type="ECO:0000313" key="2">
    <source>
        <dbReference type="Proteomes" id="UP001186974"/>
    </source>
</evidence>
<dbReference type="Proteomes" id="UP001186974">
    <property type="component" value="Unassembled WGS sequence"/>
</dbReference>
<sequence length="67" mass="7185">RRVHDRAACSSWRGGRGGGAEGRRYDVPCQPEERDEARVRNQRWGHEAGECGEGVCCCAAGAAGPDV</sequence>
<organism evidence="1 2">
    <name type="scientific">Coniosporium uncinatum</name>
    <dbReference type="NCBI Taxonomy" id="93489"/>
    <lineage>
        <taxon>Eukaryota</taxon>
        <taxon>Fungi</taxon>
        <taxon>Dikarya</taxon>
        <taxon>Ascomycota</taxon>
        <taxon>Pezizomycotina</taxon>
        <taxon>Dothideomycetes</taxon>
        <taxon>Dothideomycetes incertae sedis</taxon>
        <taxon>Coniosporium</taxon>
    </lineage>
</organism>
<feature type="non-terminal residue" evidence="1">
    <location>
        <position position="1"/>
    </location>
</feature>
<keyword evidence="2" id="KW-1185">Reference proteome</keyword>
<evidence type="ECO:0000313" key="1">
    <source>
        <dbReference type="EMBL" id="KAK3060763.1"/>
    </source>
</evidence>
<accession>A0ACC3D2B1</accession>
<gene>
    <name evidence="1" type="ORF">LTS18_007741</name>
</gene>
<name>A0ACC3D2B1_9PEZI</name>
<feature type="non-terminal residue" evidence="1">
    <location>
        <position position="67"/>
    </location>
</feature>
<reference evidence="1" key="1">
    <citation type="submission" date="2024-09" db="EMBL/GenBank/DDBJ databases">
        <title>Black Yeasts Isolated from many extreme environments.</title>
        <authorList>
            <person name="Coleine C."/>
            <person name="Stajich J.E."/>
            <person name="Selbmann L."/>
        </authorList>
    </citation>
    <scope>NUCLEOTIDE SEQUENCE</scope>
    <source>
        <strain evidence="1">CCFEE 5737</strain>
    </source>
</reference>
<protein>
    <submittedName>
        <fullName evidence="1">Uncharacterized protein</fullName>
    </submittedName>
</protein>
<comment type="caution">
    <text evidence="1">The sequence shown here is derived from an EMBL/GenBank/DDBJ whole genome shotgun (WGS) entry which is preliminary data.</text>
</comment>
<proteinExistence type="predicted"/>